<evidence type="ECO:0000256" key="1">
    <source>
        <dbReference type="ARBA" id="ARBA00010688"/>
    </source>
</evidence>
<evidence type="ECO:0000313" key="8">
    <source>
        <dbReference type="Proteomes" id="UP000315112"/>
    </source>
</evidence>
<gene>
    <name evidence="6" type="ORF">GO485_26020</name>
    <name evidence="7" type="ORF">IP92_05441</name>
</gene>
<evidence type="ECO:0000313" key="6">
    <source>
        <dbReference type="EMBL" id="QGZ42157.1"/>
    </source>
</evidence>
<reference evidence="7 8" key="1">
    <citation type="journal article" date="2015" name="Stand. Genomic Sci.">
        <title>Genomic Encyclopedia of Bacterial and Archaeal Type Strains, Phase III: the genomes of soil and plant-associated and newly described type strains.</title>
        <authorList>
            <person name="Whitman W.B."/>
            <person name="Woyke T."/>
            <person name="Klenk H.P."/>
            <person name="Zhou Y."/>
            <person name="Lilburn T.G."/>
            <person name="Beck B.J."/>
            <person name="De Vos P."/>
            <person name="Vandamme P."/>
            <person name="Eisen J.A."/>
            <person name="Garrity G."/>
            <person name="Hugenholtz P."/>
            <person name="Kyrpides N.C."/>
        </authorList>
    </citation>
    <scope>NUCLEOTIDE SEQUENCE [LARGE SCALE GENOMIC DNA]</scope>
    <source>
        <strain evidence="7 8">CGMCC 1.10685</strain>
    </source>
</reference>
<dbReference type="Proteomes" id="UP000437862">
    <property type="component" value="Chromosome"/>
</dbReference>
<organism evidence="7 8">
    <name type="scientific">Pseudoduganella flava</name>
    <dbReference type="NCBI Taxonomy" id="871742"/>
    <lineage>
        <taxon>Bacteria</taxon>
        <taxon>Pseudomonadati</taxon>
        <taxon>Pseudomonadota</taxon>
        <taxon>Betaproteobacteria</taxon>
        <taxon>Burkholderiales</taxon>
        <taxon>Oxalobacteraceae</taxon>
        <taxon>Telluria group</taxon>
        <taxon>Pseudoduganella</taxon>
    </lineage>
</organism>
<protein>
    <submittedName>
        <fullName evidence="7">Ribokinase</fullName>
    </submittedName>
</protein>
<proteinExistence type="inferred from homology"/>
<evidence type="ECO:0000313" key="7">
    <source>
        <dbReference type="EMBL" id="TWI42465.1"/>
    </source>
</evidence>
<reference evidence="6 9" key="3">
    <citation type="submission" date="2019-12" db="EMBL/GenBank/DDBJ databases">
        <title>Draft Genome Sequences of Six Type Strains of the Genus Massilia.</title>
        <authorList>
            <person name="Miess H."/>
            <person name="Frediansyah A."/>
            <person name="Goeker M."/>
            <person name="Gross H."/>
        </authorList>
    </citation>
    <scope>NUCLEOTIDE SEQUENCE [LARGE SCALE GENOMIC DNA]</scope>
    <source>
        <strain evidence="6 9">DSM 26639</strain>
    </source>
</reference>
<dbReference type="SUPFAM" id="SSF53613">
    <property type="entry name" value="Ribokinase-like"/>
    <property type="match status" value="1"/>
</dbReference>
<feature type="domain" description="Carbohydrate kinase PfkB" evidence="5">
    <location>
        <begin position="14"/>
        <end position="301"/>
    </location>
</feature>
<keyword evidence="2 4" id="KW-0808">Transferase</keyword>
<reference evidence="7" key="2">
    <citation type="submission" date="2019-07" db="EMBL/GenBank/DDBJ databases">
        <authorList>
            <person name="Whitman W."/>
            <person name="Huntemann M."/>
            <person name="Clum A."/>
            <person name="Pillay M."/>
            <person name="Palaniappan K."/>
            <person name="Varghese N."/>
            <person name="Mikhailova N."/>
            <person name="Stamatis D."/>
            <person name="Reddy T."/>
            <person name="Daum C."/>
            <person name="Shapiro N."/>
            <person name="Ivanova N."/>
            <person name="Kyrpides N."/>
            <person name="Woyke T."/>
        </authorList>
    </citation>
    <scope>NUCLEOTIDE SEQUENCE</scope>
    <source>
        <strain evidence="7">CGMCC 1.10685</strain>
    </source>
</reference>
<dbReference type="RefSeq" id="WP_145881268.1">
    <property type="nucleotide sequence ID" value="NZ_CP046904.1"/>
</dbReference>
<evidence type="ECO:0000256" key="3">
    <source>
        <dbReference type="ARBA" id="ARBA00022777"/>
    </source>
</evidence>
<dbReference type="PROSITE" id="PS00584">
    <property type="entry name" value="PFKB_KINASES_2"/>
    <property type="match status" value="1"/>
</dbReference>
<dbReference type="AlphaFoldDB" id="A0A562PDA7"/>
<dbReference type="Gene3D" id="3.40.1190.20">
    <property type="match status" value="1"/>
</dbReference>
<evidence type="ECO:0000256" key="4">
    <source>
        <dbReference type="RuleBase" id="RU003704"/>
    </source>
</evidence>
<dbReference type="InterPro" id="IPR011611">
    <property type="entry name" value="PfkB_dom"/>
</dbReference>
<sequence>MTLAFPAARSYDLLAFGDPTLDLLLTVQRAPLADEKVLGRRLPPLAGGTVANVACAASLLGRRTLAYGRIAADAEGAFLRAGYEGRGVDTAYLRAVPGAVSPTALVLVEASGEKAVIYAPMPGATLDEATLAPALAHSRVIYAMPYDLAEFERVHALARAAGTSLAIDVEAAMVSSRPQLEHLLALCDIVFMNDATYRAVLGMEPDEAGMAALLGTPHRSGPALLAVSRGARGAVLAVPGAFMTQPAFATTVVDTTGAGDAFNGALLAALLEGQAPDAALRFACAAGSLAVTAVGARAALPVRAQVEAVLANGNAARVVSSEQ</sequence>
<dbReference type="EMBL" id="VLKW01000014">
    <property type="protein sequence ID" value="TWI42465.1"/>
    <property type="molecule type" value="Genomic_DNA"/>
</dbReference>
<dbReference type="Proteomes" id="UP000315112">
    <property type="component" value="Unassembled WGS sequence"/>
</dbReference>
<evidence type="ECO:0000259" key="5">
    <source>
        <dbReference type="Pfam" id="PF00294"/>
    </source>
</evidence>
<accession>A0A562PDA7</accession>
<dbReference type="GO" id="GO:0016301">
    <property type="term" value="F:kinase activity"/>
    <property type="evidence" value="ECO:0007669"/>
    <property type="project" value="UniProtKB-KW"/>
</dbReference>
<dbReference type="PANTHER" id="PTHR10584:SF166">
    <property type="entry name" value="RIBOKINASE"/>
    <property type="match status" value="1"/>
</dbReference>
<dbReference type="Pfam" id="PF00294">
    <property type="entry name" value="PfkB"/>
    <property type="match status" value="1"/>
</dbReference>
<dbReference type="PRINTS" id="PR00990">
    <property type="entry name" value="RIBOKINASE"/>
</dbReference>
<dbReference type="InterPro" id="IPR002139">
    <property type="entry name" value="Ribo/fructo_kinase"/>
</dbReference>
<dbReference type="EMBL" id="CP046904">
    <property type="protein sequence ID" value="QGZ42157.1"/>
    <property type="molecule type" value="Genomic_DNA"/>
</dbReference>
<dbReference type="InterPro" id="IPR029056">
    <property type="entry name" value="Ribokinase-like"/>
</dbReference>
<evidence type="ECO:0000313" key="9">
    <source>
        <dbReference type="Proteomes" id="UP000437862"/>
    </source>
</evidence>
<comment type="similarity">
    <text evidence="1 4">Belongs to the carbohydrate kinase PfkB family.</text>
</comment>
<dbReference type="GO" id="GO:0005829">
    <property type="term" value="C:cytosol"/>
    <property type="evidence" value="ECO:0007669"/>
    <property type="project" value="TreeGrafter"/>
</dbReference>
<name>A0A562PDA7_9BURK</name>
<evidence type="ECO:0000256" key="2">
    <source>
        <dbReference type="ARBA" id="ARBA00022679"/>
    </source>
</evidence>
<dbReference type="GO" id="GO:0006796">
    <property type="term" value="P:phosphate-containing compound metabolic process"/>
    <property type="evidence" value="ECO:0007669"/>
    <property type="project" value="UniProtKB-ARBA"/>
</dbReference>
<keyword evidence="9" id="KW-1185">Reference proteome</keyword>
<keyword evidence="3 4" id="KW-0418">Kinase</keyword>
<dbReference type="InterPro" id="IPR002173">
    <property type="entry name" value="Carboh/pur_kinase_PfkB_CS"/>
</dbReference>
<dbReference type="OrthoDB" id="9795789at2"/>
<dbReference type="PANTHER" id="PTHR10584">
    <property type="entry name" value="SUGAR KINASE"/>
    <property type="match status" value="1"/>
</dbReference>